<evidence type="ECO:0000313" key="1">
    <source>
        <dbReference type="EMBL" id="KJJ88139.1"/>
    </source>
</evidence>
<accession>A0AAP0YQ56</accession>
<dbReference type="Proteomes" id="UP000032541">
    <property type="component" value="Unassembled WGS sequence"/>
</dbReference>
<proteinExistence type="predicted"/>
<organism evidence="1 2">
    <name type="scientific">Prevotella intermedia ZT</name>
    <dbReference type="NCBI Taxonomy" id="1347790"/>
    <lineage>
        <taxon>Bacteria</taxon>
        <taxon>Pseudomonadati</taxon>
        <taxon>Bacteroidota</taxon>
        <taxon>Bacteroidia</taxon>
        <taxon>Bacteroidales</taxon>
        <taxon>Prevotellaceae</taxon>
        <taxon>Prevotella</taxon>
    </lineage>
</organism>
<dbReference type="InterPro" id="IPR011855">
    <property type="entry name" value="Phgtail_TP901_1"/>
</dbReference>
<protein>
    <submittedName>
        <fullName evidence="1">Tail protein</fullName>
    </submittedName>
</protein>
<sequence>MANVIKGRDLMLFINGKSIAFATSHSLSISMDTTETTSKDSGGKWVTSNAGKISWEVKTENLFSNDGEGVTFENLFDLMTAQTPIDAVFALEKNSANKAAEVAKGGWVPSTTGTFSGKVILTSLEASAPNEDNATFSASFVGTGELKKVATPRG</sequence>
<dbReference type="AlphaFoldDB" id="A0AAP0YQ56"/>
<evidence type="ECO:0000313" key="2">
    <source>
        <dbReference type="Proteomes" id="UP000032541"/>
    </source>
</evidence>
<reference evidence="1 2" key="1">
    <citation type="journal article" date="2015" name="BMC Genomics">
        <title>Comparative genome analysis of Prevotella intermedia strain isolated from infected root canal reveals features related to pathogenicity and adaptation.</title>
        <authorList>
            <person name="Ruan Y."/>
            <person name="Shen L."/>
            <person name="Zou Y."/>
            <person name="Qi Z."/>
            <person name="Yin J."/>
            <person name="Jiang J."/>
            <person name="Guo L."/>
            <person name="He L."/>
            <person name="Chen Z."/>
            <person name="Tang Z."/>
            <person name="Qin S."/>
        </authorList>
    </citation>
    <scope>NUCLEOTIDE SEQUENCE [LARGE SCALE GENOMIC DNA]</scope>
    <source>
        <strain evidence="1 2">ZT</strain>
    </source>
</reference>
<name>A0AAP0YQ56_PREIN</name>
<dbReference type="Pfam" id="PF06199">
    <property type="entry name" value="Phage_tail_2"/>
    <property type="match status" value="1"/>
</dbReference>
<dbReference type="EMBL" id="ATMK01000001">
    <property type="protein sequence ID" value="KJJ88139.1"/>
    <property type="molecule type" value="Genomic_DNA"/>
</dbReference>
<dbReference type="RefSeq" id="WP_045166488.1">
    <property type="nucleotide sequence ID" value="NZ_ATMK01000001.1"/>
</dbReference>
<comment type="caution">
    <text evidence="1">The sequence shown here is derived from an EMBL/GenBank/DDBJ whole genome shotgun (WGS) entry which is preliminary data.</text>
</comment>
<gene>
    <name evidence="1" type="ORF">M573_101062</name>
</gene>